<proteinExistence type="predicted"/>
<feature type="compositionally biased region" description="Polar residues" evidence="5">
    <location>
        <begin position="274"/>
        <end position="285"/>
    </location>
</feature>
<evidence type="ECO:0000313" key="7">
    <source>
        <dbReference type="EMBL" id="CAI6095572.1"/>
    </source>
</evidence>
<feature type="compositionally biased region" description="Low complexity" evidence="5">
    <location>
        <begin position="612"/>
        <end position="626"/>
    </location>
</feature>
<feature type="compositionally biased region" description="Polar residues" evidence="5">
    <location>
        <begin position="143"/>
        <end position="153"/>
    </location>
</feature>
<dbReference type="InterPro" id="IPR001841">
    <property type="entry name" value="Znf_RING"/>
</dbReference>
<gene>
    <name evidence="7" type="ORF">CCHLO57077_00005188</name>
</gene>
<dbReference type="AlphaFoldDB" id="A0AA35MEB5"/>
<feature type="compositionally biased region" description="Polar residues" evidence="5">
    <location>
        <begin position="541"/>
        <end position="554"/>
    </location>
</feature>
<dbReference type="PROSITE" id="PS50089">
    <property type="entry name" value="ZF_RING_2"/>
    <property type="match status" value="1"/>
</dbReference>
<evidence type="ECO:0000256" key="1">
    <source>
        <dbReference type="ARBA" id="ARBA00022723"/>
    </source>
</evidence>
<feature type="region of interest" description="Disordered" evidence="5">
    <location>
        <begin position="1"/>
        <end position="30"/>
    </location>
</feature>
<feature type="compositionally biased region" description="Polar residues" evidence="5">
    <location>
        <begin position="223"/>
        <end position="235"/>
    </location>
</feature>
<organism evidence="7 8">
    <name type="scientific">Clonostachys chloroleuca</name>
    <dbReference type="NCBI Taxonomy" id="1926264"/>
    <lineage>
        <taxon>Eukaryota</taxon>
        <taxon>Fungi</taxon>
        <taxon>Dikarya</taxon>
        <taxon>Ascomycota</taxon>
        <taxon>Pezizomycotina</taxon>
        <taxon>Sordariomycetes</taxon>
        <taxon>Hypocreomycetidae</taxon>
        <taxon>Hypocreales</taxon>
        <taxon>Bionectriaceae</taxon>
        <taxon>Clonostachys</taxon>
    </lineage>
</organism>
<dbReference type="GO" id="GO:0043161">
    <property type="term" value="P:proteasome-mediated ubiquitin-dependent protein catabolic process"/>
    <property type="evidence" value="ECO:0007669"/>
    <property type="project" value="TreeGrafter"/>
</dbReference>
<feature type="domain" description="RING-type" evidence="6">
    <location>
        <begin position="351"/>
        <end position="399"/>
    </location>
</feature>
<dbReference type="SUPFAM" id="SSF57850">
    <property type="entry name" value="RING/U-box"/>
    <property type="match status" value="1"/>
</dbReference>
<evidence type="ECO:0000256" key="4">
    <source>
        <dbReference type="PROSITE-ProRule" id="PRU00175"/>
    </source>
</evidence>
<dbReference type="PANTHER" id="PTHR22763:SF162">
    <property type="entry name" value="TRANSMEMBRANE E3 UBIQUITIN-PROTEIN LIGASE 1"/>
    <property type="match status" value="1"/>
</dbReference>
<dbReference type="EMBL" id="CABFNP030001266">
    <property type="protein sequence ID" value="CAI6095572.1"/>
    <property type="molecule type" value="Genomic_DNA"/>
</dbReference>
<keyword evidence="1" id="KW-0479">Metal-binding</keyword>
<feature type="region of interest" description="Disordered" evidence="5">
    <location>
        <begin position="476"/>
        <end position="634"/>
    </location>
</feature>
<feature type="region of interest" description="Disordered" evidence="5">
    <location>
        <begin position="115"/>
        <end position="295"/>
    </location>
</feature>
<dbReference type="Proteomes" id="UP001160390">
    <property type="component" value="Unassembled WGS sequence"/>
</dbReference>
<dbReference type="GO" id="GO:0044695">
    <property type="term" value="C:Dsc E3 ubiquitin ligase complex"/>
    <property type="evidence" value="ECO:0007669"/>
    <property type="project" value="TreeGrafter"/>
</dbReference>
<reference evidence="7" key="1">
    <citation type="submission" date="2023-01" db="EMBL/GenBank/DDBJ databases">
        <authorList>
            <person name="Piombo E."/>
        </authorList>
    </citation>
    <scope>NUCLEOTIDE SEQUENCE</scope>
</reference>
<feature type="compositionally biased region" description="Low complexity" evidence="5">
    <location>
        <begin position="248"/>
        <end position="262"/>
    </location>
</feature>
<keyword evidence="8" id="KW-1185">Reference proteome</keyword>
<feature type="compositionally biased region" description="Basic and acidic residues" evidence="5">
    <location>
        <begin position="476"/>
        <end position="497"/>
    </location>
</feature>
<comment type="caution">
    <text evidence="7">The sequence shown here is derived from an EMBL/GenBank/DDBJ whole genome shotgun (WGS) entry which is preliminary data.</text>
</comment>
<evidence type="ECO:0000313" key="8">
    <source>
        <dbReference type="Proteomes" id="UP001160390"/>
    </source>
</evidence>
<keyword evidence="3" id="KW-0862">Zinc</keyword>
<dbReference type="Pfam" id="PF13639">
    <property type="entry name" value="zf-RING_2"/>
    <property type="match status" value="1"/>
</dbReference>
<dbReference type="SMART" id="SM00184">
    <property type="entry name" value="RING"/>
    <property type="match status" value="1"/>
</dbReference>
<feature type="compositionally biased region" description="Basic and acidic residues" evidence="5">
    <location>
        <begin position="168"/>
        <end position="181"/>
    </location>
</feature>
<dbReference type="GO" id="GO:0012505">
    <property type="term" value="C:endomembrane system"/>
    <property type="evidence" value="ECO:0007669"/>
    <property type="project" value="TreeGrafter"/>
</dbReference>
<evidence type="ECO:0000256" key="3">
    <source>
        <dbReference type="ARBA" id="ARBA00022833"/>
    </source>
</evidence>
<protein>
    <recommendedName>
        <fullName evidence="6">RING-type domain-containing protein</fullName>
    </recommendedName>
</protein>
<sequence>MDASRRPGTQTESRSRPVPSPYDPVHASNGPVPSFISQRHFLHRHQGNMDSTVSVVEAITHVAEMYPGFQSRLPGPSSITNFGPLPVATQPFVPLHPPTDSWLLPGMASHPLLPVTFPPSNHRPGHAPPPLSDSGHGRDHLSFISNPATSVGAGSTRGMNPMPFSPTEPEHGNIERERDRNSLQADRSYPPSWARNYLAPSTPLQVPGPGERQYNNNPQQPPTNMHESTQQSNIHLISPPNLDRRRQFMSQRSRRNMSSQTSAQASRVERQHTNRSLSGNVQTNRTRVDGHSRRNVPWSSHIRQNFHRATGGTETYVETAYVSTKPPANKRVLLSLEEVEISELPEDERTCIICYNDFGDESPEGHAETPRRLPECKHVFGDRCIKKWLQQSENCPYCRATVGYVRASDLNIAHFAEVPRESSDDETDELVGTFFHIGESQLQHMPVYTSLGMPRTLEERERHRIFLLRTREAQMREAQMREAEESPSRSPVEREDILDTPPPRAASDMDPTFQTPTHSHFHGEDMMATPPSTAPRLAAQQGPSAPTMPEQNPNIPRPGPVGGNGSRSSGTHSSTQTIPSSPGSPHANPVQNISTLANFTFDSYPDLGPAGGPLFLPSLGSGASHGRSGRGRRC</sequence>
<dbReference type="GO" id="GO:0061630">
    <property type="term" value="F:ubiquitin protein ligase activity"/>
    <property type="evidence" value="ECO:0007669"/>
    <property type="project" value="TreeGrafter"/>
</dbReference>
<dbReference type="Gene3D" id="3.30.40.10">
    <property type="entry name" value="Zinc/RING finger domain, C3HC4 (zinc finger)"/>
    <property type="match status" value="1"/>
</dbReference>
<dbReference type="InterPro" id="IPR013083">
    <property type="entry name" value="Znf_RING/FYVE/PHD"/>
</dbReference>
<dbReference type="PANTHER" id="PTHR22763">
    <property type="entry name" value="RING ZINC FINGER PROTEIN"/>
    <property type="match status" value="1"/>
</dbReference>
<feature type="compositionally biased region" description="Polar residues" evidence="5">
    <location>
        <begin position="566"/>
        <end position="601"/>
    </location>
</feature>
<dbReference type="GO" id="GO:0008270">
    <property type="term" value="F:zinc ion binding"/>
    <property type="evidence" value="ECO:0007669"/>
    <property type="project" value="UniProtKB-KW"/>
</dbReference>
<accession>A0AA35MEB5</accession>
<evidence type="ECO:0000259" key="6">
    <source>
        <dbReference type="PROSITE" id="PS50089"/>
    </source>
</evidence>
<dbReference type="InterPro" id="IPR050731">
    <property type="entry name" value="HRD1_E3_ubiq-ligases"/>
</dbReference>
<evidence type="ECO:0000256" key="2">
    <source>
        <dbReference type="ARBA" id="ARBA00022771"/>
    </source>
</evidence>
<evidence type="ECO:0000256" key="5">
    <source>
        <dbReference type="SAM" id="MobiDB-lite"/>
    </source>
</evidence>
<keyword evidence="2 4" id="KW-0863">Zinc-finger</keyword>
<name>A0AA35MEB5_9HYPO</name>